<evidence type="ECO:0000256" key="1">
    <source>
        <dbReference type="ARBA" id="ARBA00012162"/>
    </source>
</evidence>
<name>A0ABV6Z393_UNCC1</name>
<reference evidence="8 9" key="1">
    <citation type="submission" date="2024-09" db="EMBL/GenBank/DDBJ databases">
        <title>Laminarin stimulates single cell rates of sulfate reduction while oxygen inhibits transcriptomic activity in coastal marine sediment.</title>
        <authorList>
            <person name="Lindsay M."/>
            <person name="Orcutt B."/>
            <person name="Emerson D."/>
            <person name="Stepanauskas R."/>
            <person name="D'Angelo T."/>
        </authorList>
    </citation>
    <scope>NUCLEOTIDE SEQUENCE [LARGE SCALE GENOMIC DNA]</scope>
    <source>
        <strain evidence="8">SAG AM-311-K15</strain>
    </source>
</reference>
<keyword evidence="5" id="KW-0627">Porphyrin biosynthesis</keyword>
<dbReference type="GO" id="GO:0004851">
    <property type="term" value="F:uroporphyrin-III C-methyltransferase activity"/>
    <property type="evidence" value="ECO:0007669"/>
    <property type="project" value="UniProtKB-EC"/>
</dbReference>
<gene>
    <name evidence="8" type="primary">cobA</name>
    <name evidence="8" type="ORF">ACFL27_22195</name>
</gene>
<dbReference type="EMBL" id="JBHPBY010000389">
    <property type="protein sequence ID" value="MFC1852919.1"/>
    <property type="molecule type" value="Genomic_DNA"/>
</dbReference>
<dbReference type="InterPro" id="IPR014777">
    <property type="entry name" value="4pyrrole_Mease_sub1"/>
</dbReference>
<evidence type="ECO:0000256" key="2">
    <source>
        <dbReference type="ARBA" id="ARBA00022603"/>
    </source>
</evidence>
<evidence type="ECO:0000313" key="9">
    <source>
        <dbReference type="Proteomes" id="UP001594351"/>
    </source>
</evidence>
<feature type="domain" description="Tetrapyrrole biosynthesis uroporphyrinogen III synthase" evidence="7">
    <location>
        <begin position="271"/>
        <end position="501"/>
    </location>
</feature>
<dbReference type="Proteomes" id="UP001594351">
    <property type="component" value="Unassembled WGS sequence"/>
</dbReference>
<keyword evidence="3 8" id="KW-0808">Transferase</keyword>
<dbReference type="GO" id="GO:0032259">
    <property type="term" value="P:methylation"/>
    <property type="evidence" value="ECO:0007669"/>
    <property type="project" value="UniProtKB-KW"/>
</dbReference>
<dbReference type="InterPro" id="IPR006366">
    <property type="entry name" value="CobA/CysG_C"/>
</dbReference>
<dbReference type="Gene3D" id="3.40.1010.10">
    <property type="entry name" value="Cobalt-precorrin-4 Transmethylase, Domain 1"/>
    <property type="match status" value="1"/>
</dbReference>
<dbReference type="Pfam" id="PF00590">
    <property type="entry name" value="TP_methylase"/>
    <property type="match status" value="1"/>
</dbReference>
<dbReference type="Pfam" id="PF02602">
    <property type="entry name" value="HEM4"/>
    <property type="match status" value="1"/>
</dbReference>
<dbReference type="Gene3D" id="3.40.50.10090">
    <property type="match status" value="2"/>
</dbReference>
<dbReference type="CDD" id="cd06578">
    <property type="entry name" value="HemD"/>
    <property type="match status" value="1"/>
</dbReference>
<sequence>MTVLKGKVFLVGAGPGDPALITRKGADCLRKADVVIYDRLISKELLYLAPENAELIYVGKRPGEHYRKQDEINQIIIEKARAGKTIIRLKGGDPLVFGRGAEEALVMAAADIQFEIIPGVTAAVATSAYAGIPLTHRDWTSSVALITGHEAPDKTCGESVCWEKLATCIGTIVVYMGVKNYEKITTRILNGGRDPQTPAAIIYAGTTPWQKTIVGTLHTIAQQAHAEKMKPPAILIVGDVVRLRESIAWHEKRPLFGRRLVVTRSRSEKSRLAEELRARGAMVIEFPTLKINPPPDMMTLHQKIQPLNQYEWIVFSSPTGVKYFFDVLITAGGDSRNLSGTRIAVRDISTAEAIKQYGIKADFCGAGLTSSDMINSLITQQRSLKNKKILIPQKTEMRTYMVQSLQKVGAHVICVDVYQISPAPHPPDEFQEHYEAGLIDGICFTSSTSVSSFLALMNLKNLHSFNDCHNIFSIGPVTSAKIIDLDGTISAQADQHTILGLADTICEYYQRNGSKS</sequence>
<protein>
    <recommendedName>
        <fullName evidence="1">uroporphyrinogen-III C-methyltransferase</fullName>
        <ecNumber evidence="1">2.1.1.107</ecNumber>
    </recommendedName>
</protein>
<keyword evidence="9" id="KW-1185">Reference proteome</keyword>
<evidence type="ECO:0000313" key="8">
    <source>
        <dbReference type="EMBL" id="MFC1852919.1"/>
    </source>
</evidence>
<dbReference type="EC" id="2.1.1.107" evidence="1"/>
<evidence type="ECO:0000256" key="4">
    <source>
        <dbReference type="ARBA" id="ARBA00022691"/>
    </source>
</evidence>
<organism evidence="8 9">
    <name type="scientific">candidate division CSSED10-310 bacterium</name>
    <dbReference type="NCBI Taxonomy" id="2855610"/>
    <lineage>
        <taxon>Bacteria</taxon>
        <taxon>Bacteria division CSSED10-310</taxon>
    </lineage>
</organism>
<dbReference type="InterPro" id="IPR014776">
    <property type="entry name" value="4pyrrole_Mease_sub2"/>
</dbReference>
<dbReference type="PANTHER" id="PTHR45790:SF3">
    <property type="entry name" value="S-ADENOSYL-L-METHIONINE-DEPENDENT UROPORPHYRINOGEN III METHYLTRANSFERASE, CHLOROPLASTIC"/>
    <property type="match status" value="1"/>
</dbReference>
<dbReference type="InterPro" id="IPR003754">
    <property type="entry name" value="4pyrrol_synth_uPrphyn_synth"/>
</dbReference>
<evidence type="ECO:0000256" key="3">
    <source>
        <dbReference type="ARBA" id="ARBA00022679"/>
    </source>
</evidence>
<comment type="caution">
    <text evidence="8">The sequence shown here is derived from an EMBL/GenBank/DDBJ whole genome shotgun (WGS) entry which is preliminary data.</text>
</comment>
<dbReference type="CDD" id="cd11642">
    <property type="entry name" value="SUMT"/>
    <property type="match status" value="1"/>
</dbReference>
<proteinExistence type="predicted"/>
<dbReference type="InterPro" id="IPR000878">
    <property type="entry name" value="4pyrrol_Mease"/>
</dbReference>
<evidence type="ECO:0000259" key="7">
    <source>
        <dbReference type="Pfam" id="PF02602"/>
    </source>
</evidence>
<dbReference type="NCBIfam" id="TIGR01469">
    <property type="entry name" value="cobA_cysG_Cterm"/>
    <property type="match status" value="1"/>
</dbReference>
<feature type="domain" description="Tetrapyrrole methylase" evidence="6">
    <location>
        <begin position="7"/>
        <end position="220"/>
    </location>
</feature>
<dbReference type="InterPro" id="IPR050161">
    <property type="entry name" value="Siro_Cobalamin_biosynth"/>
</dbReference>
<keyword evidence="4" id="KW-0949">S-adenosyl-L-methionine</keyword>
<dbReference type="InterPro" id="IPR035996">
    <property type="entry name" value="4pyrrol_Methylase_sf"/>
</dbReference>
<dbReference type="Gene3D" id="3.30.950.10">
    <property type="entry name" value="Methyltransferase, Cobalt-precorrin-4 Transmethylase, Domain 2"/>
    <property type="match status" value="1"/>
</dbReference>
<keyword evidence="2 8" id="KW-0489">Methyltransferase</keyword>
<dbReference type="PANTHER" id="PTHR45790">
    <property type="entry name" value="SIROHEME SYNTHASE-RELATED"/>
    <property type="match status" value="1"/>
</dbReference>
<dbReference type="SUPFAM" id="SSF53790">
    <property type="entry name" value="Tetrapyrrole methylase"/>
    <property type="match status" value="1"/>
</dbReference>
<evidence type="ECO:0000259" key="6">
    <source>
        <dbReference type="Pfam" id="PF00590"/>
    </source>
</evidence>
<dbReference type="InterPro" id="IPR036108">
    <property type="entry name" value="4pyrrol_syn_uPrphyn_synt_sf"/>
</dbReference>
<evidence type="ECO:0000256" key="5">
    <source>
        <dbReference type="ARBA" id="ARBA00023244"/>
    </source>
</evidence>
<dbReference type="NCBIfam" id="NF004790">
    <property type="entry name" value="PRK06136.1"/>
    <property type="match status" value="1"/>
</dbReference>
<accession>A0ABV6Z393</accession>
<dbReference type="SUPFAM" id="SSF69618">
    <property type="entry name" value="HemD-like"/>
    <property type="match status" value="1"/>
</dbReference>